<gene>
    <name evidence="4" type="ORF">TRAPUB_11140</name>
</gene>
<organism evidence="4 5">
    <name type="scientific">Trametes pubescens</name>
    <name type="common">White-rot fungus</name>
    <dbReference type="NCBI Taxonomy" id="154538"/>
    <lineage>
        <taxon>Eukaryota</taxon>
        <taxon>Fungi</taxon>
        <taxon>Dikarya</taxon>
        <taxon>Basidiomycota</taxon>
        <taxon>Agaricomycotina</taxon>
        <taxon>Agaricomycetes</taxon>
        <taxon>Polyporales</taxon>
        <taxon>Polyporaceae</taxon>
        <taxon>Trametes</taxon>
    </lineage>
</organism>
<dbReference type="PROSITE" id="PS50114">
    <property type="entry name" value="GATA_ZN_FINGER_2"/>
    <property type="match status" value="1"/>
</dbReference>
<proteinExistence type="predicted"/>
<dbReference type="OMA" id="ADGNSIC"/>
<evidence type="ECO:0000256" key="2">
    <source>
        <dbReference type="SAM" id="MobiDB-lite"/>
    </source>
</evidence>
<dbReference type="InterPro" id="IPR000679">
    <property type="entry name" value="Znf_GATA"/>
</dbReference>
<dbReference type="STRING" id="154538.A0A1M2VXL6"/>
<dbReference type="PRINTS" id="PR00619">
    <property type="entry name" value="GATAZNFINGER"/>
</dbReference>
<evidence type="ECO:0000313" key="4">
    <source>
        <dbReference type="EMBL" id="OJT12313.1"/>
    </source>
</evidence>
<sequence>MAPVVLESPVMNMHNPALSPMSRLQFNGHIHTPPASDHSRNDDASPLASTAPLPPMQGRNPNSPFPLDPALRERNGENVDPTGNQSSPSANSELACTNCGTVTTPQWRRGDDGKSICNACGEYHLL</sequence>
<evidence type="ECO:0000259" key="3">
    <source>
        <dbReference type="PROSITE" id="PS50114"/>
    </source>
</evidence>
<dbReference type="EMBL" id="MNAD01000494">
    <property type="protein sequence ID" value="OJT12313.1"/>
    <property type="molecule type" value="Genomic_DNA"/>
</dbReference>
<dbReference type="InterPro" id="IPR013088">
    <property type="entry name" value="Znf_NHR/GATA"/>
</dbReference>
<dbReference type="OrthoDB" id="515401at2759"/>
<feature type="region of interest" description="Disordered" evidence="2">
    <location>
        <begin position="20"/>
        <end position="95"/>
    </location>
</feature>
<dbReference type="PROSITE" id="PS00344">
    <property type="entry name" value="GATA_ZN_FINGER_1"/>
    <property type="match status" value="1"/>
</dbReference>
<reference evidence="4 5" key="1">
    <citation type="submission" date="2016-10" db="EMBL/GenBank/DDBJ databases">
        <title>Genome sequence of the basidiomycete white-rot fungus Trametes pubescens.</title>
        <authorList>
            <person name="Makela M.R."/>
            <person name="Granchi Z."/>
            <person name="Peng M."/>
            <person name="De Vries R.P."/>
            <person name="Grigoriev I."/>
            <person name="Riley R."/>
            <person name="Hilden K."/>
        </authorList>
    </citation>
    <scope>NUCLEOTIDE SEQUENCE [LARGE SCALE GENOMIC DNA]</scope>
    <source>
        <strain evidence="4 5">FBCC735</strain>
    </source>
</reference>
<dbReference type="SMART" id="SM00401">
    <property type="entry name" value="ZnF_GATA"/>
    <property type="match status" value="1"/>
</dbReference>
<feature type="domain" description="GATA-type" evidence="3">
    <location>
        <begin position="90"/>
        <end position="126"/>
    </location>
</feature>
<name>A0A1M2VXL6_TRAPU</name>
<evidence type="ECO:0000313" key="5">
    <source>
        <dbReference type="Proteomes" id="UP000184267"/>
    </source>
</evidence>
<dbReference type="GO" id="GO:0006355">
    <property type="term" value="P:regulation of DNA-templated transcription"/>
    <property type="evidence" value="ECO:0007669"/>
    <property type="project" value="InterPro"/>
</dbReference>
<feature type="compositionally biased region" description="Polar residues" evidence="2">
    <location>
        <begin position="81"/>
        <end position="95"/>
    </location>
</feature>
<accession>A0A1M2VXL6</accession>
<dbReference type="Gene3D" id="3.30.50.10">
    <property type="entry name" value="Erythroid Transcription Factor GATA-1, subunit A"/>
    <property type="match status" value="1"/>
</dbReference>
<keyword evidence="1" id="KW-0862">Zinc</keyword>
<dbReference type="Proteomes" id="UP000184267">
    <property type="component" value="Unassembled WGS sequence"/>
</dbReference>
<dbReference type="CDD" id="cd00202">
    <property type="entry name" value="ZnF_GATA"/>
    <property type="match status" value="1"/>
</dbReference>
<dbReference type="AlphaFoldDB" id="A0A1M2VXL6"/>
<dbReference type="GO" id="GO:0008270">
    <property type="term" value="F:zinc ion binding"/>
    <property type="evidence" value="ECO:0007669"/>
    <property type="project" value="UniProtKB-KW"/>
</dbReference>
<protein>
    <recommendedName>
        <fullName evidence="3">GATA-type domain-containing protein</fullName>
    </recommendedName>
</protein>
<keyword evidence="1" id="KW-0479">Metal-binding</keyword>
<dbReference type="GO" id="GO:0043565">
    <property type="term" value="F:sequence-specific DNA binding"/>
    <property type="evidence" value="ECO:0007669"/>
    <property type="project" value="InterPro"/>
</dbReference>
<comment type="caution">
    <text evidence="4">The sequence shown here is derived from an EMBL/GenBank/DDBJ whole genome shotgun (WGS) entry which is preliminary data.</text>
</comment>
<dbReference type="SUPFAM" id="SSF57716">
    <property type="entry name" value="Glucocorticoid receptor-like (DNA-binding domain)"/>
    <property type="match status" value="1"/>
</dbReference>
<evidence type="ECO:0000256" key="1">
    <source>
        <dbReference type="PROSITE-ProRule" id="PRU00094"/>
    </source>
</evidence>
<dbReference type="Pfam" id="PF00320">
    <property type="entry name" value="GATA"/>
    <property type="match status" value="1"/>
</dbReference>
<keyword evidence="5" id="KW-1185">Reference proteome</keyword>
<keyword evidence="1" id="KW-0863">Zinc-finger</keyword>